<dbReference type="Gene3D" id="3.40.30.10">
    <property type="entry name" value="Glutaredoxin"/>
    <property type="match status" value="3"/>
</dbReference>
<dbReference type="PANTHER" id="PTHR13871:SF96">
    <property type="entry name" value="THIOREDOXIN DOMAIN-CONTAINING PROTEIN"/>
    <property type="match status" value="1"/>
</dbReference>
<dbReference type="Pfam" id="PF03107">
    <property type="entry name" value="C1_2"/>
    <property type="match status" value="1"/>
</dbReference>
<dbReference type="PANTHER" id="PTHR13871">
    <property type="entry name" value="THIOREDOXIN"/>
    <property type="match status" value="1"/>
</dbReference>
<dbReference type="EC" id="1.8.1.8" evidence="1"/>
<dbReference type="EMBL" id="KI395019">
    <property type="protein sequence ID" value="ERM99464.1"/>
    <property type="molecule type" value="Genomic_DNA"/>
</dbReference>
<keyword evidence="2" id="KW-0677">Repeat</keyword>
<reference evidence="10" key="1">
    <citation type="journal article" date="2013" name="Science">
        <title>The Amborella genome and the evolution of flowering plants.</title>
        <authorList>
            <consortium name="Amborella Genome Project"/>
        </authorList>
    </citation>
    <scope>NUCLEOTIDE SEQUENCE [LARGE SCALE GENOMIC DNA]</scope>
</reference>
<proteinExistence type="inferred from homology"/>
<dbReference type="AlphaFoldDB" id="W1NXQ1"/>
<evidence type="ECO:0000256" key="5">
    <source>
        <dbReference type="ARBA" id="ARBA00025782"/>
    </source>
</evidence>
<evidence type="ECO:0000256" key="1">
    <source>
        <dbReference type="ARBA" id="ARBA00012612"/>
    </source>
</evidence>
<dbReference type="InterPro" id="IPR012336">
    <property type="entry name" value="Thioredoxin-like_fold"/>
</dbReference>
<gene>
    <name evidence="9" type="ORF">AMTR_s00131p00113720</name>
</gene>
<keyword evidence="10" id="KW-1185">Reference proteome</keyword>
<dbReference type="InterPro" id="IPR052259">
    <property type="entry name" value="Nucleoredoxin-like"/>
</dbReference>
<dbReference type="HOGENOM" id="CLU_019626_1_0_1"/>
<name>W1NXQ1_AMBTC</name>
<dbReference type="InterPro" id="IPR004146">
    <property type="entry name" value="DC1"/>
</dbReference>
<evidence type="ECO:0000256" key="3">
    <source>
        <dbReference type="ARBA" id="ARBA00023002"/>
    </source>
</evidence>
<evidence type="ECO:0000313" key="10">
    <source>
        <dbReference type="Proteomes" id="UP000017836"/>
    </source>
</evidence>
<comment type="catalytic activity">
    <reaction evidence="6">
        <text>[protein]-dithiol + NAD(+) = [protein]-disulfide + NADH + H(+)</text>
        <dbReference type="Rhea" id="RHEA:18749"/>
        <dbReference type="Rhea" id="RHEA-COMP:10593"/>
        <dbReference type="Rhea" id="RHEA-COMP:10594"/>
        <dbReference type="ChEBI" id="CHEBI:15378"/>
        <dbReference type="ChEBI" id="CHEBI:29950"/>
        <dbReference type="ChEBI" id="CHEBI:50058"/>
        <dbReference type="ChEBI" id="CHEBI:57540"/>
        <dbReference type="ChEBI" id="CHEBI:57945"/>
        <dbReference type="EC" id="1.8.1.8"/>
    </reaction>
</comment>
<keyword evidence="4" id="KW-0520">NAD</keyword>
<evidence type="ECO:0000256" key="2">
    <source>
        <dbReference type="ARBA" id="ARBA00022737"/>
    </source>
</evidence>
<protein>
    <recommendedName>
        <fullName evidence="1">protein-disulfide reductase</fullName>
        <ecNumber evidence="1">1.8.1.8</ecNumber>
    </recommendedName>
</protein>
<keyword evidence="3" id="KW-0560">Oxidoreductase</keyword>
<comment type="catalytic activity">
    <reaction evidence="7">
        <text>[protein]-dithiol + NADP(+) = [protein]-disulfide + NADPH + H(+)</text>
        <dbReference type="Rhea" id="RHEA:18753"/>
        <dbReference type="Rhea" id="RHEA-COMP:10593"/>
        <dbReference type="Rhea" id="RHEA-COMP:10594"/>
        <dbReference type="ChEBI" id="CHEBI:15378"/>
        <dbReference type="ChEBI" id="CHEBI:29950"/>
        <dbReference type="ChEBI" id="CHEBI:50058"/>
        <dbReference type="ChEBI" id="CHEBI:57783"/>
        <dbReference type="ChEBI" id="CHEBI:58349"/>
        <dbReference type="EC" id="1.8.1.8"/>
    </reaction>
</comment>
<dbReference type="Pfam" id="PF13905">
    <property type="entry name" value="Thioredoxin_8"/>
    <property type="match status" value="3"/>
</dbReference>
<dbReference type="SUPFAM" id="SSF57889">
    <property type="entry name" value="Cysteine-rich domain"/>
    <property type="match status" value="1"/>
</dbReference>
<dbReference type="Gramene" id="ERM99464">
    <property type="protein sequence ID" value="ERM99464"/>
    <property type="gene ID" value="AMTR_s00131p00113720"/>
</dbReference>
<organism evidence="9 10">
    <name type="scientific">Amborella trichopoda</name>
    <dbReference type="NCBI Taxonomy" id="13333"/>
    <lineage>
        <taxon>Eukaryota</taxon>
        <taxon>Viridiplantae</taxon>
        <taxon>Streptophyta</taxon>
        <taxon>Embryophyta</taxon>
        <taxon>Tracheophyta</taxon>
        <taxon>Spermatophyta</taxon>
        <taxon>Magnoliopsida</taxon>
        <taxon>Amborellales</taxon>
        <taxon>Amborellaceae</taxon>
        <taxon>Amborella</taxon>
    </lineage>
</organism>
<dbReference type="InterPro" id="IPR045870">
    <property type="entry name" value="TryX_NRX_thioredoxin_dom"/>
</dbReference>
<dbReference type="InterPro" id="IPR036249">
    <property type="entry name" value="Thioredoxin-like_sf"/>
</dbReference>
<evidence type="ECO:0000313" key="9">
    <source>
        <dbReference type="EMBL" id="ERM99464.1"/>
    </source>
</evidence>
<dbReference type="OMA" id="WSYRCDE"/>
<dbReference type="eggNOG" id="KOG2501">
    <property type="taxonomic scope" value="Eukaryota"/>
</dbReference>
<dbReference type="PROSITE" id="PS51352">
    <property type="entry name" value="THIOREDOXIN_2"/>
    <property type="match status" value="2"/>
</dbReference>
<accession>W1NXQ1</accession>
<evidence type="ECO:0000259" key="8">
    <source>
        <dbReference type="PROSITE" id="PS51352"/>
    </source>
</evidence>
<evidence type="ECO:0000256" key="6">
    <source>
        <dbReference type="ARBA" id="ARBA00047388"/>
    </source>
</evidence>
<sequence>MAEVEEREEMVEVEELSDIKSEPLDIKSLLSGEGRDFLVRNNGDQVKIDNLEGKLVGLYFSASWCGPCRRFTPKLIKTYDQLSTNGDFEVVFVSGDSDEKSFEDYFHKMPWLAIPFSDSTVRSKLDEGFEVYGIPHLVIVGKDSKILTSEGVGTVSEYGVDGYPFTNERLEELKEQDEEIRQNQNLRTLLVTDRRDFVISNDGRQIPISELEGKTIGLYFAVSGHPFCEKFTPELIEVYKKLKEKGESFEIVLVSSDENIKDFNEHFSSMPWLALPFEDIALSRLRRLFELQGFPTLTVIGPDGKTLKDDVVETIGDHGPEAYPFTPERFIQLAEIEKKRLESMTLESLLMSDDGDFIIGKGGIKVPISELVGKNVCLYFSAEWCPPCRAFLPKLIEAYNEIKTNDSNFEIVFISSDQDQGKFDEFFSSMPWLALPFGDKAKEKLSRTFKIRGIPSLVALDKKGRLVTNDARNLIMRHGSKAFPFTEERLKEVEQELEEMAKGWPKELKLEVHSQHPLMLISQRWYTCDGCNEGGNGWSYYCKECDYDLHPKCALKEKDKIVDSVDEVEMEKTEEEGKIIDGAEGENGHGEGWVCDGEACRKA</sequence>
<dbReference type="InterPro" id="IPR046349">
    <property type="entry name" value="C1-like_sf"/>
</dbReference>
<evidence type="ECO:0000256" key="7">
    <source>
        <dbReference type="ARBA" id="ARBA00047804"/>
    </source>
</evidence>
<dbReference type="InterPro" id="IPR013766">
    <property type="entry name" value="Thioredoxin_domain"/>
</dbReference>
<comment type="similarity">
    <text evidence="5">Belongs to the nucleoredoxin family.</text>
</comment>
<dbReference type="SUPFAM" id="SSF52833">
    <property type="entry name" value="Thioredoxin-like"/>
    <property type="match status" value="3"/>
</dbReference>
<evidence type="ECO:0000256" key="4">
    <source>
        <dbReference type="ARBA" id="ARBA00023027"/>
    </source>
</evidence>
<dbReference type="GO" id="GO:0004791">
    <property type="term" value="F:thioredoxin-disulfide reductase (NADPH) activity"/>
    <property type="evidence" value="ECO:0007669"/>
    <property type="project" value="InterPro"/>
</dbReference>
<dbReference type="Proteomes" id="UP000017836">
    <property type="component" value="Unassembled WGS sequence"/>
</dbReference>
<feature type="domain" description="Thioredoxin" evidence="8">
    <location>
        <begin position="10"/>
        <end position="185"/>
    </location>
</feature>
<dbReference type="CDD" id="cd03009">
    <property type="entry name" value="TryX_like_TryX_NRX"/>
    <property type="match status" value="2"/>
</dbReference>
<feature type="domain" description="Thioredoxin" evidence="8">
    <location>
        <begin position="335"/>
        <end position="502"/>
    </location>
</feature>